<keyword evidence="2" id="KW-1185">Reference proteome</keyword>
<dbReference type="Proteomes" id="UP000007875">
    <property type="component" value="Unassembled WGS sequence"/>
</dbReference>
<dbReference type="GO" id="GO:0006801">
    <property type="term" value="P:superoxide metabolic process"/>
    <property type="evidence" value="ECO:0007669"/>
    <property type="project" value="InterPro"/>
</dbReference>
<reference evidence="1" key="2">
    <citation type="submission" date="2025-08" db="UniProtKB">
        <authorList>
            <consortium name="Ensembl"/>
        </authorList>
    </citation>
    <scope>IDENTIFICATION</scope>
</reference>
<dbReference type="InParanoid" id="H2YQY2"/>
<dbReference type="GeneTree" id="ENSGT00530000064791"/>
<organism evidence="1 2">
    <name type="scientific">Ciona savignyi</name>
    <name type="common">Pacific transparent sea squirt</name>
    <dbReference type="NCBI Taxonomy" id="51511"/>
    <lineage>
        <taxon>Eukaryota</taxon>
        <taxon>Metazoa</taxon>
        <taxon>Chordata</taxon>
        <taxon>Tunicata</taxon>
        <taxon>Ascidiacea</taxon>
        <taxon>Phlebobranchia</taxon>
        <taxon>Cionidae</taxon>
        <taxon>Ciona</taxon>
    </lineage>
</organism>
<proteinExistence type="predicted"/>
<dbReference type="InterPro" id="IPR053257">
    <property type="entry name" value="Cu-only_SOD"/>
</dbReference>
<dbReference type="AlphaFoldDB" id="H2YQY2"/>
<reference evidence="2" key="1">
    <citation type="submission" date="2003-08" db="EMBL/GenBank/DDBJ databases">
        <authorList>
            <person name="Birren B."/>
            <person name="Nusbaum C."/>
            <person name="Abebe A."/>
            <person name="Abouelleil A."/>
            <person name="Adekoya E."/>
            <person name="Ait-zahra M."/>
            <person name="Allen N."/>
            <person name="Allen T."/>
            <person name="An P."/>
            <person name="Anderson M."/>
            <person name="Anderson S."/>
            <person name="Arachchi H."/>
            <person name="Armbruster J."/>
            <person name="Bachantsang P."/>
            <person name="Baldwin J."/>
            <person name="Barry A."/>
            <person name="Bayul T."/>
            <person name="Blitshsteyn B."/>
            <person name="Bloom T."/>
            <person name="Blye J."/>
            <person name="Boguslavskiy L."/>
            <person name="Borowsky M."/>
            <person name="Boukhgalter B."/>
            <person name="Brunache A."/>
            <person name="Butler J."/>
            <person name="Calixte N."/>
            <person name="Calvo S."/>
            <person name="Camarata J."/>
            <person name="Campo K."/>
            <person name="Chang J."/>
            <person name="Cheshatsang Y."/>
            <person name="Citroen M."/>
            <person name="Collymore A."/>
            <person name="Considine T."/>
            <person name="Cook A."/>
            <person name="Cooke P."/>
            <person name="Corum B."/>
            <person name="Cuomo C."/>
            <person name="David R."/>
            <person name="Dawoe T."/>
            <person name="Degray S."/>
            <person name="Dodge S."/>
            <person name="Dooley K."/>
            <person name="Dorje P."/>
            <person name="Dorjee K."/>
            <person name="Dorris L."/>
            <person name="Duffey N."/>
            <person name="Dupes A."/>
            <person name="Elkins T."/>
            <person name="Engels R."/>
            <person name="Erickson J."/>
            <person name="Farina A."/>
            <person name="Faro S."/>
            <person name="Ferreira P."/>
            <person name="Fischer H."/>
            <person name="Fitzgerald M."/>
            <person name="Foley K."/>
            <person name="Gage D."/>
            <person name="Galagan J."/>
            <person name="Gearin G."/>
            <person name="Gnerre S."/>
            <person name="Gnirke A."/>
            <person name="Goyette A."/>
            <person name="Graham J."/>
            <person name="Grandbois E."/>
            <person name="Gyaltsen K."/>
            <person name="Hafez N."/>
            <person name="Hagopian D."/>
            <person name="Hagos B."/>
            <person name="Hall J."/>
            <person name="Hatcher B."/>
            <person name="Heller A."/>
            <person name="Higgins H."/>
            <person name="Honan T."/>
            <person name="Horn A."/>
            <person name="Houde N."/>
            <person name="Hughes L."/>
            <person name="Hulme W."/>
            <person name="Husby E."/>
            <person name="Iliev I."/>
            <person name="Jaffe D."/>
            <person name="Jones C."/>
            <person name="Kamal M."/>
            <person name="Kamat A."/>
            <person name="Kamvysselis M."/>
            <person name="Karlsson E."/>
            <person name="Kells C."/>
            <person name="Kieu A."/>
            <person name="Kisner P."/>
            <person name="Kodira C."/>
            <person name="Kulbokas E."/>
            <person name="Labutti K."/>
            <person name="Lama D."/>
            <person name="Landers T."/>
            <person name="Leger J."/>
            <person name="Levine S."/>
            <person name="Lewis D."/>
            <person name="Lewis T."/>
            <person name="Lindblad-toh K."/>
            <person name="Liu X."/>
            <person name="Lokyitsang T."/>
            <person name="Lokyitsang Y."/>
            <person name="Lucien O."/>
            <person name="Lui A."/>
            <person name="Ma L.J."/>
            <person name="Mabbitt R."/>
            <person name="Macdonald J."/>
            <person name="Maclean C."/>
            <person name="Major J."/>
            <person name="Manning J."/>
            <person name="Marabella R."/>
            <person name="Maru K."/>
            <person name="Matthews C."/>
            <person name="Mauceli E."/>
            <person name="Mccarthy M."/>
            <person name="Mcdonough S."/>
            <person name="Mcghee T."/>
            <person name="Meldrim J."/>
            <person name="Meneus L."/>
            <person name="Mesirov J."/>
            <person name="Mihalev A."/>
            <person name="Mihova T."/>
            <person name="Mikkelsen T."/>
            <person name="Mlenga V."/>
            <person name="Moru K."/>
            <person name="Mozes J."/>
            <person name="Mulrain L."/>
            <person name="Munson G."/>
            <person name="Naylor J."/>
            <person name="Newes C."/>
            <person name="Nguyen C."/>
            <person name="Nguyen N."/>
            <person name="Nguyen T."/>
            <person name="Nicol R."/>
            <person name="Nielsen C."/>
            <person name="Nizzari M."/>
            <person name="Norbu C."/>
            <person name="Norbu N."/>
            <person name="O'donnell P."/>
            <person name="Okoawo O."/>
            <person name="O'leary S."/>
            <person name="Omotosho B."/>
            <person name="O'neill K."/>
            <person name="Osman S."/>
            <person name="Parker S."/>
            <person name="Perrin D."/>
            <person name="Phunkhang P."/>
            <person name="Piqani B."/>
            <person name="Purcell S."/>
            <person name="Rachupka T."/>
            <person name="Ramasamy U."/>
            <person name="Rameau R."/>
            <person name="Ray V."/>
            <person name="Raymond C."/>
            <person name="Retta R."/>
            <person name="Richardson S."/>
            <person name="Rise C."/>
            <person name="Rodriguez J."/>
            <person name="Rogers J."/>
            <person name="Rogov P."/>
            <person name="Rutman M."/>
            <person name="Schupbach R."/>
            <person name="Seaman C."/>
            <person name="Settipalli S."/>
            <person name="Sharpe T."/>
            <person name="Sheridan J."/>
            <person name="Sherpa N."/>
            <person name="Shi J."/>
            <person name="Smirnov S."/>
            <person name="Smith C."/>
            <person name="Sougnez C."/>
            <person name="Spencer B."/>
            <person name="Stalker J."/>
            <person name="Stange-thomann N."/>
            <person name="Stavropoulos S."/>
            <person name="Stetson K."/>
            <person name="Stone C."/>
            <person name="Stone S."/>
            <person name="Stubbs M."/>
            <person name="Talamas J."/>
            <person name="Tchuinga P."/>
            <person name="Tenzing P."/>
            <person name="Tesfaye S."/>
            <person name="Theodore J."/>
            <person name="Thoulutsang Y."/>
            <person name="Topham K."/>
            <person name="Towey S."/>
            <person name="Tsamla T."/>
            <person name="Tsomo N."/>
            <person name="Vallee D."/>
            <person name="Vassiliev H."/>
            <person name="Venkataraman V."/>
            <person name="Vinson J."/>
            <person name="Vo A."/>
            <person name="Wade C."/>
            <person name="Wang S."/>
            <person name="Wangchuk T."/>
            <person name="Wangdi T."/>
            <person name="Whittaker C."/>
            <person name="Wilkinson J."/>
            <person name="Wu Y."/>
            <person name="Wyman D."/>
            <person name="Yadav S."/>
            <person name="Yang S."/>
            <person name="Yang X."/>
            <person name="Yeager S."/>
            <person name="Yee E."/>
            <person name="Young G."/>
            <person name="Zainoun J."/>
            <person name="Zembeck L."/>
            <person name="Zimmer A."/>
            <person name="Zody M."/>
            <person name="Lander E."/>
        </authorList>
    </citation>
    <scope>NUCLEOTIDE SEQUENCE [LARGE SCALE GENOMIC DNA]</scope>
</reference>
<dbReference type="InterPro" id="IPR036423">
    <property type="entry name" value="SOD-like_Cu/Zn_dom_sf"/>
</dbReference>
<dbReference type="HOGENOM" id="CLU_1431061_0_0_1"/>
<accession>H2YQY2</accession>
<dbReference type="OMA" id="FLCTYIG"/>
<evidence type="ECO:0000313" key="2">
    <source>
        <dbReference type="Proteomes" id="UP000007875"/>
    </source>
</evidence>
<reference evidence="1" key="3">
    <citation type="submission" date="2025-09" db="UniProtKB">
        <authorList>
            <consortium name="Ensembl"/>
        </authorList>
    </citation>
    <scope>IDENTIFICATION</scope>
</reference>
<dbReference type="Gene3D" id="2.60.40.200">
    <property type="entry name" value="Superoxide dismutase, copper/zinc binding domain"/>
    <property type="match status" value="1"/>
</dbReference>
<name>H2YQY2_CIOSA</name>
<dbReference type="SUPFAM" id="SSF49329">
    <property type="entry name" value="Cu,Zn superoxide dismutase-like"/>
    <property type="match status" value="1"/>
</dbReference>
<protein>
    <submittedName>
        <fullName evidence="1">Uncharacterized protein</fullName>
    </submittedName>
</protein>
<dbReference type="Ensembl" id="ENSCSAVT00000007843.1">
    <property type="protein sequence ID" value="ENSCSAVP00000007742.1"/>
    <property type="gene ID" value="ENSCSAVG00000004627.1"/>
</dbReference>
<evidence type="ECO:0000313" key="1">
    <source>
        <dbReference type="Ensembl" id="ENSCSAVP00000007742.1"/>
    </source>
</evidence>
<dbReference type="GO" id="GO:0046872">
    <property type="term" value="F:metal ion binding"/>
    <property type="evidence" value="ECO:0007669"/>
    <property type="project" value="InterPro"/>
</dbReference>
<sequence length="190" mass="21370">MQTNFVLMAQNTIVACSKLQWFPPKSAKARISWGGVHGMVKFHQNSFFDPTIIWISLHGLKNFPVRFSVYDFPVPQKLSTSEDRCRDANVGSIFNPYHYNIDVIGDALVTDDLYAIGDLAGKIGALTTDGFEYYTDWNLPLYGRNSIVGRSIVLVDANMTRVCANIHEDGDVITAVAEFRYPAYGTLYMR</sequence>
<dbReference type="PANTHER" id="PTHR20910:SF1">
    <property type="entry name" value="SUPEROXIDE DISMUTASE COPPER_ZINC BINDING DOMAIN-CONTAINING PROTEIN"/>
    <property type="match status" value="1"/>
</dbReference>
<dbReference type="PANTHER" id="PTHR20910">
    <property type="entry name" value="AGAP001623-PA"/>
    <property type="match status" value="1"/>
</dbReference>